<name>A0A501W853_9BACT</name>
<accession>A0A501W853</accession>
<dbReference type="PANTHER" id="PTHR36582">
    <property type="entry name" value="ANTITOXIN PARD"/>
    <property type="match status" value="1"/>
</dbReference>
<dbReference type="Pfam" id="PF03693">
    <property type="entry name" value="ParD_antitoxin"/>
    <property type="match status" value="1"/>
</dbReference>
<dbReference type="AlphaFoldDB" id="A0A501W853"/>
<dbReference type="SUPFAM" id="SSF47598">
    <property type="entry name" value="Ribbon-helix-helix"/>
    <property type="match status" value="1"/>
</dbReference>
<organism evidence="3 4">
    <name type="scientific">Pontibacter mangrovi</name>
    <dbReference type="NCBI Taxonomy" id="2589816"/>
    <lineage>
        <taxon>Bacteria</taxon>
        <taxon>Pseudomonadati</taxon>
        <taxon>Bacteroidota</taxon>
        <taxon>Cytophagia</taxon>
        <taxon>Cytophagales</taxon>
        <taxon>Hymenobacteraceae</taxon>
        <taxon>Pontibacter</taxon>
    </lineage>
</organism>
<dbReference type="RefSeq" id="WP_140621755.1">
    <property type="nucleotide sequence ID" value="NZ_VFRQ01000006.1"/>
</dbReference>
<keyword evidence="2" id="KW-1277">Toxin-antitoxin system</keyword>
<dbReference type="InterPro" id="IPR022789">
    <property type="entry name" value="ParD"/>
</dbReference>
<evidence type="ECO:0000256" key="2">
    <source>
        <dbReference type="ARBA" id="ARBA00022649"/>
    </source>
</evidence>
<evidence type="ECO:0000256" key="1">
    <source>
        <dbReference type="ARBA" id="ARBA00008580"/>
    </source>
</evidence>
<comment type="caution">
    <text evidence="3">The sequence shown here is derived from an EMBL/GenBank/DDBJ whole genome shotgun (WGS) entry which is preliminary data.</text>
</comment>
<gene>
    <name evidence="3" type="ORF">FJM65_11860</name>
</gene>
<evidence type="ECO:0000313" key="4">
    <source>
        <dbReference type="Proteomes" id="UP000316727"/>
    </source>
</evidence>
<dbReference type="OrthoDB" id="9815501at2"/>
<evidence type="ECO:0000313" key="3">
    <source>
        <dbReference type="EMBL" id="TPE43451.1"/>
    </source>
</evidence>
<dbReference type="GO" id="GO:0006355">
    <property type="term" value="P:regulation of DNA-templated transcription"/>
    <property type="evidence" value="ECO:0007669"/>
    <property type="project" value="InterPro"/>
</dbReference>
<keyword evidence="4" id="KW-1185">Reference proteome</keyword>
<dbReference type="EMBL" id="VFRQ01000006">
    <property type="protein sequence ID" value="TPE43451.1"/>
    <property type="molecule type" value="Genomic_DNA"/>
</dbReference>
<dbReference type="Gene3D" id="6.10.10.120">
    <property type="entry name" value="Antitoxin ParD1-like"/>
    <property type="match status" value="1"/>
</dbReference>
<dbReference type="InterPro" id="IPR010985">
    <property type="entry name" value="Ribbon_hlx_hlx"/>
</dbReference>
<dbReference type="InterPro" id="IPR038296">
    <property type="entry name" value="ParD_sf"/>
</dbReference>
<protein>
    <submittedName>
        <fullName evidence="3">Type II toxin-antitoxin system ParD family antitoxin</fullName>
    </submittedName>
</protein>
<proteinExistence type="inferred from homology"/>
<dbReference type="PANTHER" id="PTHR36582:SF2">
    <property type="entry name" value="ANTITOXIN PARD"/>
    <property type="match status" value="1"/>
</dbReference>
<sequence length="86" mass="9771">MNIHLTKYFEAYIAGKISSGKFNNASEVVRAGLRALELQEKLMENRLQELRMEIEKGYVGEPKPFDAAAIKQKGRTLLAQRFKKSA</sequence>
<reference evidence="3 4" key="1">
    <citation type="submission" date="2019-06" db="EMBL/GenBank/DDBJ databases">
        <title>A novel bacterium of genus Pontibacter, isolated from marine sediment.</title>
        <authorList>
            <person name="Huang H."/>
            <person name="Mo K."/>
            <person name="Hu Y."/>
        </authorList>
    </citation>
    <scope>NUCLEOTIDE SEQUENCE [LARGE SCALE GENOMIC DNA]</scope>
    <source>
        <strain evidence="3 4">HB172049</strain>
    </source>
</reference>
<dbReference type="NCBIfam" id="TIGR02606">
    <property type="entry name" value="antidote_CC2985"/>
    <property type="match status" value="1"/>
</dbReference>
<comment type="similarity">
    <text evidence="1">Belongs to the ParD antitoxin family.</text>
</comment>
<dbReference type="Proteomes" id="UP000316727">
    <property type="component" value="Unassembled WGS sequence"/>
</dbReference>